<reference evidence="1 2" key="1">
    <citation type="journal article" date="2019" name="Sci. Data">
        <title>Hybrid genome assembly and annotation of Danionella translucida.</title>
        <authorList>
            <person name="Kadobianskyi M."/>
            <person name="Schulze L."/>
            <person name="Schuelke M."/>
            <person name="Judkewitz B."/>
        </authorList>
    </citation>
    <scope>NUCLEOTIDE SEQUENCE [LARGE SCALE GENOMIC DNA]</scope>
    <source>
        <strain evidence="1 2">Bolton</strain>
    </source>
</reference>
<dbReference type="GO" id="GO:0034599">
    <property type="term" value="P:cellular response to oxidative stress"/>
    <property type="evidence" value="ECO:0007669"/>
    <property type="project" value="TreeGrafter"/>
</dbReference>
<dbReference type="PANTHER" id="PTHR16798:SF0">
    <property type="entry name" value="FANCONI ANEMIA GROUP C PROTEIN"/>
    <property type="match status" value="1"/>
</dbReference>
<organism evidence="1 2">
    <name type="scientific">Danionella cerebrum</name>
    <dbReference type="NCBI Taxonomy" id="2873325"/>
    <lineage>
        <taxon>Eukaryota</taxon>
        <taxon>Metazoa</taxon>
        <taxon>Chordata</taxon>
        <taxon>Craniata</taxon>
        <taxon>Vertebrata</taxon>
        <taxon>Euteleostomi</taxon>
        <taxon>Actinopterygii</taxon>
        <taxon>Neopterygii</taxon>
        <taxon>Teleostei</taxon>
        <taxon>Ostariophysi</taxon>
        <taxon>Cypriniformes</taxon>
        <taxon>Danionidae</taxon>
        <taxon>Danioninae</taxon>
        <taxon>Danionella</taxon>
    </lineage>
</organism>
<evidence type="ECO:0008006" key="3">
    <source>
        <dbReference type="Google" id="ProtNLM"/>
    </source>
</evidence>
<gene>
    <name evidence="1" type="ORF">DNTS_010145</name>
</gene>
<dbReference type="Proteomes" id="UP000316079">
    <property type="component" value="Unassembled WGS sequence"/>
</dbReference>
<name>A0A553Q9B0_9TELE</name>
<dbReference type="EMBL" id="SRMA01026206">
    <property type="protein sequence ID" value="TRY86525.1"/>
    <property type="molecule type" value="Genomic_DNA"/>
</dbReference>
<dbReference type="GO" id="GO:0006289">
    <property type="term" value="P:nucleotide-excision repair"/>
    <property type="evidence" value="ECO:0007669"/>
    <property type="project" value="TreeGrafter"/>
</dbReference>
<dbReference type="OrthoDB" id="10046159at2759"/>
<dbReference type="PRINTS" id="PR00494">
    <property type="entry name" value="FANCONICGENE"/>
</dbReference>
<protein>
    <recommendedName>
        <fullName evidence="3">FA complementation group C</fullName>
    </recommendedName>
</protein>
<comment type="caution">
    <text evidence="1">The sequence shown here is derived from an EMBL/GenBank/DDBJ whole genome shotgun (WGS) entry which is preliminary data.</text>
</comment>
<dbReference type="InterPro" id="IPR000686">
    <property type="entry name" value="FANCC"/>
</dbReference>
<evidence type="ECO:0000313" key="2">
    <source>
        <dbReference type="Proteomes" id="UP000316079"/>
    </source>
</evidence>
<dbReference type="AlphaFoldDB" id="A0A553Q9B0"/>
<dbReference type="STRING" id="623744.A0A553Q9B0"/>
<keyword evidence="2" id="KW-1185">Reference proteome</keyword>
<accession>A0A553Q9B0</accession>
<sequence length="591" mass="65969">MAMVSQTDVQFWMEKAVSWGEATSPSALLDTSKHLGSLRKFLQQLLEALQQMSSTSEAMKTFPFVGQFLGRLCWNPCVTADERSQSLLLRCLSCLNSAEPQNAVERKANTWIKNILCHLISEEEGGVAHATVKHAGSTPKQYHTEALQKVVSLMTEEVFKSCHGSPNTSSGCSNLNIETMSTACIALVTCPQMTPLIAALLKHSVSCGCSSLNQEFLKEVHEAFICKRLFLEDEVVVALWCQSPSCLEEAVVRLLDSVLSDHQTARQNLDKHVSDSLLPQASARHCHIFLAVSEIYRNVLVEIEENLALRTLIQVFTACFLQSRTRQRAQSLFPQCHNEFNLSLADRTFRITKESLAGSSKLDHKFFPEAYQSVFEAWMLLVQCGFWVDTAAEMLVLAAPQKLEPLLWLLVFFHHPTNRGHQNSQQVAVAREACTHLRTLFLTQPPPPRLLHAIKELLSSTLSSNLVLHLFANFAVFSHGPVGSITAISDVVLPEPLLKCSALWVLASIRCRLNRASSQDVEDSSGHPSSYLIISNTKRYAIYYNKKSLENLRERRRQALQLSCLRGLPKNVPQLLIPSTAARSVHGPPKF</sequence>
<dbReference type="Pfam" id="PF02106">
    <property type="entry name" value="Fanconi_C"/>
    <property type="match status" value="1"/>
</dbReference>
<dbReference type="GO" id="GO:0043240">
    <property type="term" value="C:Fanconi anaemia nuclear complex"/>
    <property type="evidence" value="ECO:0007669"/>
    <property type="project" value="InterPro"/>
</dbReference>
<dbReference type="PANTHER" id="PTHR16798">
    <property type="entry name" value="FANCONI ANEMIA GROUP C PROTEIN FANCC"/>
    <property type="match status" value="1"/>
</dbReference>
<dbReference type="GO" id="GO:0036297">
    <property type="term" value="P:interstrand cross-link repair"/>
    <property type="evidence" value="ECO:0007669"/>
    <property type="project" value="InterPro"/>
</dbReference>
<proteinExistence type="predicted"/>
<evidence type="ECO:0000313" key="1">
    <source>
        <dbReference type="EMBL" id="TRY86525.1"/>
    </source>
</evidence>